<dbReference type="EMBL" id="UINC01004509">
    <property type="protein sequence ID" value="SVA14847.1"/>
    <property type="molecule type" value="Genomic_DNA"/>
</dbReference>
<evidence type="ECO:0000256" key="2">
    <source>
        <dbReference type="ARBA" id="ARBA00022448"/>
    </source>
</evidence>
<dbReference type="GO" id="GO:0042597">
    <property type="term" value="C:periplasmic space"/>
    <property type="evidence" value="ECO:0007669"/>
    <property type="project" value="UniProtKB-ARBA"/>
</dbReference>
<dbReference type="Gene3D" id="3.90.76.10">
    <property type="entry name" value="Dipeptide-binding Protein, Domain 1"/>
    <property type="match status" value="1"/>
</dbReference>
<dbReference type="Gene3D" id="3.10.105.10">
    <property type="entry name" value="Dipeptide-binding Protein, Domain 3"/>
    <property type="match status" value="1"/>
</dbReference>
<evidence type="ECO:0000259" key="4">
    <source>
        <dbReference type="Pfam" id="PF00496"/>
    </source>
</evidence>
<name>A0A381TJ98_9ZZZZ</name>
<reference evidence="5" key="1">
    <citation type="submission" date="2018-05" db="EMBL/GenBank/DDBJ databases">
        <authorList>
            <person name="Lanie J.A."/>
            <person name="Ng W.-L."/>
            <person name="Kazmierczak K.M."/>
            <person name="Andrzejewski T.M."/>
            <person name="Davidsen T.M."/>
            <person name="Wayne K.J."/>
            <person name="Tettelin H."/>
            <person name="Glass J.I."/>
            <person name="Rusch D."/>
            <person name="Podicherti R."/>
            <person name="Tsui H.-C.T."/>
            <person name="Winkler M.E."/>
        </authorList>
    </citation>
    <scope>NUCLEOTIDE SEQUENCE</scope>
</reference>
<dbReference type="InterPro" id="IPR000914">
    <property type="entry name" value="SBP_5_dom"/>
</dbReference>
<dbReference type="PANTHER" id="PTHR30290:SF9">
    <property type="entry name" value="OLIGOPEPTIDE-BINDING PROTEIN APPA"/>
    <property type="match status" value="1"/>
</dbReference>
<proteinExistence type="inferred from homology"/>
<dbReference type="CDD" id="cd00995">
    <property type="entry name" value="PBP2_NikA_DppA_OppA_like"/>
    <property type="match status" value="1"/>
</dbReference>
<keyword evidence="2" id="KW-0813">Transport</keyword>
<protein>
    <recommendedName>
        <fullName evidence="4">Solute-binding protein family 5 domain-containing protein</fullName>
    </recommendedName>
</protein>
<dbReference type="GO" id="GO:1904680">
    <property type="term" value="F:peptide transmembrane transporter activity"/>
    <property type="evidence" value="ECO:0007669"/>
    <property type="project" value="TreeGrafter"/>
</dbReference>
<dbReference type="Gene3D" id="3.40.190.10">
    <property type="entry name" value="Periplasmic binding protein-like II"/>
    <property type="match status" value="1"/>
</dbReference>
<evidence type="ECO:0000256" key="1">
    <source>
        <dbReference type="ARBA" id="ARBA00005695"/>
    </source>
</evidence>
<organism evidence="5">
    <name type="scientific">marine metagenome</name>
    <dbReference type="NCBI Taxonomy" id="408172"/>
    <lineage>
        <taxon>unclassified sequences</taxon>
        <taxon>metagenomes</taxon>
        <taxon>ecological metagenomes</taxon>
    </lineage>
</organism>
<dbReference type="PIRSF" id="PIRSF002741">
    <property type="entry name" value="MppA"/>
    <property type="match status" value="1"/>
</dbReference>
<dbReference type="SUPFAM" id="SSF53850">
    <property type="entry name" value="Periplasmic binding protein-like II"/>
    <property type="match status" value="1"/>
</dbReference>
<dbReference type="GO" id="GO:0043190">
    <property type="term" value="C:ATP-binding cassette (ABC) transporter complex"/>
    <property type="evidence" value="ECO:0007669"/>
    <property type="project" value="InterPro"/>
</dbReference>
<sequence length="498" mass="56449">MVGCRNNPPEFGIRLSLSADIRGFDPAHAVDVRSGKIMSLVYDNLVRFGDSTELVPEIASRWNLSPDGKKYQFTIRKNIFFHDGSPVTAHDVVRSFERVLNPKTLSPQRWMFTRIDGALGFVEGSSRFITGLVVKNDSSLTINLNAPFSPFIQYLAMPSSAIINYRGVDSINEFPAGGGPWRLVKWERGGKIQFIRNENYWGGKPRAPSLVFRIIPEAMTRSAEFEAGAIDLLTIPSTEVQRWKEHPEHGQRVVHVDELNIWYIGLNCLVPPFNDVRVRKAMNLSLDREKHLRLLVPGGKLASGPVPPVLLKHHNVDTLSYSPQKALRLLEESGYPDGLETELWVGGGSEMFHVVEAFQSDWSAIGINVKIVQSDWNVFKSAVRNGQPPMYYLNWTADYPDAENFLYPLFYSTESMTKRNRYTNPLLDGIILQIQSLSYGTERTRLIQKANKILLDEVPWVFLWHKGSYNITQGSVTGHRNKLVFNAERFLSLEKKNG</sequence>
<dbReference type="GO" id="GO:0015833">
    <property type="term" value="P:peptide transport"/>
    <property type="evidence" value="ECO:0007669"/>
    <property type="project" value="TreeGrafter"/>
</dbReference>
<evidence type="ECO:0000313" key="5">
    <source>
        <dbReference type="EMBL" id="SVA14847.1"/>
    </source>
</evidence>
<dbReference type="PANTHER" id="PTHR30290">
    <property type="entry name" value="PERIPLASMIC BINDING COMPONENT OF ABC TRANSPORTER"/>
    <property type="match status" value="1"/>
</dbReference>
<dbReference type="InterPro" id="IPR039424">
    <property type="entry name" value="SBP_5"/>
</dbReference>
<dbReference type="AlphaFoldDB" id="A0A381TJ98"/>
<comment type="similarity">
    <text evidence="1">Belongs to the bacterial solute-binding protein 5 family.</text>
</comment>
<gene>
    <name evidence="5" type="ORF">METZ01_LOCUS67701</name>
</gene>
<feature type="domain" description="Solute-binding protein family 5" evidence="4">
    <location>
        <begin position="53"/>
        <end position="415"/>
    </location>
</feature>
<keyword evidence="3" id="KW-0732">Signal</keyword>
<evidence type="ECO:0000256" key="3">
    <source>
        <dbReference type="ARBA" id="ARBA00022729"/>
    </source>
</evidence>
<dbReference type="InterPro" id="IPR030678">
    <property type="entry name" value="Peptide/Ni-bd"/>
</dbReference>
<accession>A0A381TJ98</accession>
<dbReference type="Pfam" id="PF00496">
    <property type="entry name" value="SBP_bac_5"/>
    <property type="match status" value="1"/>
</dbReference>